<organism evidence="2 3">
    <name type="scientific">Datura stramonium</name>
    <name type="common">Jimsonweed</name>
    <name type="synonym">Common thornapple</name>
    <dbReference type="NCBI Taxonomy" id="4076"/>
    <lineage>
        <taxon>Eukaryota</taxon>
        <taxon>Viridiplantae</taxon>
        <taxon>Streptophyta</taxon>
        <taxon>Embryophyta</taxon>
        <taxon>Tracheophyta</taxon>
        <taxon>Spermatophyta</taxon>
        <taxon>Magnoliopsida</taxon>
        <taxon>eudicotyledons</taxon>
        <taxon>Gunneridae</taxon>
        <taxon>Pentapetalae</taxon>
        <taxon>asterids</taxon>
        <taxon>lamiids</taxon>
        <taxon>Solanales</taxon>
        <taxon>Solanaceae</taxon>
        <taxon>Solanoideae</taxon>
        <taxon>Datureae</taxon>
        <taxon>Datura</taxon>
    </lineage>
</organism>
<gene>
    <name evidence="2" type="ORF">HAX54_027028</name>
</gene>
<dbReference type="EMBL" id="JACEIK010003282">
    <property type="protein sequence ID" value="MCD9641111.1"/>
    <property type="molecule type" value="Genomic_DNA"/>
</dbReference>
<name>A0ABS8V209_DATST</name>
<evidence type="ECO:0000313" key="2">
    <source>
        <dbReference type="EMBL" id="MCD9641111.1"/>
    </source>
</evidence>
<feature type="compositionally biased region" description="Acidic residues" evidence="1">
    <location>
        <begin position="81"/>
        <end position="90"/>
    </location>
</feature>
<dbReference type="Proteomes" id="UP000823775">
    <property type="component" value="Unassembled WGS sequence"/>
</dbReference>
<reference evidence="2 3" key="1">
    <citation type="journal article" date="2021" name="BMC Genomics">
        <title>Datura genome reveals duplications of psychoactive alkaloid biosynthetic genes and high mutation rate following tissue culture.</title>
        <authorList>
            <person name="Rajewski A."/>
            <person name="Carter-House D."/>
            <person name="Stajich J."/>
            <person name="Litt A."/>
        </authorList>
    </citation>
    <scope>NUCLEOTIDE SEQUENCE [LARGE SCALE GENOMIC DNA]</scope>
    <source>
        <strain evidence="2">AR-01</strain>
    </source>
</reference>
<comment type="caution">
    <text evidence="2">The sequence shown here is derived from an EMBL/GenBank/DDBJ whole genome shotgun (WGS) entry which is preliminary data.</text>
</comment>
<feature type="region of interest" description="Disordered" evidence="1">
    <location>
        <begin position="1"/>
        <end position="20"/>
    </location>
</feature>
<accession>A0ABS8V209</accession>
<sequence length="90" mass="9878">MPQKRVSPPPQSSQPSGHHRLVEMKNSHESQLQHLAKSLPELIDKTIKKELKSLRGPIDDLFEGLGDDFSGLGDANSCDGGEAEVDDEEE</sequence>
<evidence type="ECO:0000256" key="1">
    <source>
        <dbReference type="SAM" id="MobiDB-lite"/>
    </source>
</evidence>
<feature type="region of interest" description="Disordered" evidence="1">
    <location>
        <begin position="66"/>
        <end position="90"/>
    </location>
</feature>
<evidence type="ECO:0000313" key="3">
    <source>
        <dbReference type="Proteomes" id="UP000823775"/>
    </source>
</evidence>
<keyword evidence="3" id="KW-1185">Reference proteome</keyword>
<proteinExistence type="predicted"/>
<protein>
    <submittedName>
        <fullName evidence="2">Uncharacterized protein</fullName>
    </submittedName>
</protein>